<dbReference type="SUPFAM" id="SSF51197">
    <property type="entry name" value="Clavaminate synthase-like"/>
    <property type="match status" value="1"/>
</dbReference>
<name>A0A9P0GTP6_PHACE</name>
<feature type="domain" description="JmjC" evidence="1">
    <location>
        <begin position="151"/>
        <end position="302"/>
    </location>
</feature>
<dbReference type="GO" id="GO:0045746">
    <property type="term" value="P:negative regulation of Notch signaling pathway"/>
    <property type="evidence" value="ECO:0007669"/>
    <property type="project" value="TreeGrafter"/>
</dbReference>
<reference evidence="2" key="1">
    <citation type="submission" date="2022-01" db="EMBL/GenBank/DDBJ databases">
        <authorList>
            <person name="King R."/>
        </authorList>
    </citation>
    <scope>NUCLEOTIDE SEQUENCE</scope>
</reference>
<keyword evidence="3" id="KW-1185">Reference proteome</keyword>
<evidence type="ECO:0000259" key="1">
    <source>
        <dbReference type="PROSITE" id="PS51184"/>
    </source>
</evidence>
<dbReference type="SMART" id="SM00558">
    <property type="entry name" value="JmjC"/>
    <property type="match status" value="1"/>
</dbReference>
<dbReference type="OrthoDB" id="47172at2759"/>
<evidence type="ECO:0000313" key="2">
    <source>
        <dbReference type="EMBL" id="CAH1169652.1"/>
    </source>
</evidence>
<gene>
    <name evidence="2" type="ORF">PHAECO_LOCUS9729</name>
</gene>
<reference evidence="2" key="2">
    <citation type="submission" date="2022-10" db="EMBL/GenBank/DDBJ databases">
        <authorList>
            <consortium name="ENA_rothamsted_submissions"/>
            <consortium name="culmorum"/>
            <person name="King R."/>
        </authorList>
    </citation>
    <scope>NUCLEOTIDE SEQUENCE</scope>
</reference>
<dbReference type="Proteomes" id="UP001153737">
    <property type="component" value="Chromosome 5"/>
</dbReference>
<dbReference type="Gene3D" id="1.10.287.1010">
    <property type="entry name" value="Clavaminate synthase-like"/>
    <property type="match status" value="1"/>
</dbReference>
<dbReference type="InterPro" id="IPR027452">
    <property type="entry name" value="FIH-1_dom_II"/>
</dbReference>
<dbReference type="AlphaFoldDB" id="A0A9P0GTP6"/>
<dbReference type="InterPro" id="IPR003347">
    <property type="entry name" value="JmjC_dom"/>
</dbReference>
<dbReference type="GO" id="GO:0036140">
    <property type="term" value="F:[protein]-asparagine 3-dioxygenase activity"/>
    <property type="evidence" value="ECO:0007669"/>
    <property type="project" value="TreeGrafter"/>
</dbReference>
<protein>
    <recommendedName>
        <fullName evidence="1">JmjC domain-containing protein</fullName>
    </recommendedName>
</protein>
<dbReference type="EMBL" id="OU896711">
    <property type="protein sequence ID" value="CAH1169652.1"/>
    <property type="molecule type" value="Genomic_DNA"/>
</dbReference>
<proteinExistence type="predicted"/>
<dbReference type="PANTHER" id="PTHR12461">
    <property type="entry name" value="HYPOXIA-INDUCIBLE FACTOR 1 ALPHA INHIBITOR-RELATED"/>
    <property type="match status" value="1"/>
</dbReference>
<dbReference type="InterPro" id="IPR014710">
    <property type="entry name" value="RmlC-like_jellyroll"/>
</dbReference>
<dbReference type="Gene3D" id="2.60.120.10">
    <property type="entry name" value="Jelly Rolls"/>
    <property type="match status" value="1"/>
</dbReference>
<dbReference type="GO" id="GO:0005634">
    <property type="term" value="C:nucleus"/>
    <property type="evidence" value="ECO:0007669"/>
    <property type="project" value="TreeGrafter"/>
</dbReference>
<dbReference type="PANTHER" id="PTHR12461:SF105">
    <property type="entry name" value="HYPOXIA-INDUCIBLE FACTOR 1-ALPHA INHIBITOR"/>
    <property type="match status" value="1"/>
</dbReference>
<accession>A0A9P0GTP6</accession>
<dbReference type="Pfam" id="PF13621">
    <property type="entry name" value="Cupin_8"/>
    <property type="match status" value="1"/>
</dbReference>
<evidence type="ECO:0000313" key="3">
    <source>
        <dbReference type="Proteomes" id="UP001153737"/>
    </source>
</evidence>
<dbReference type="GO" id="GO:0036139">
    <property type="term" value="F:peptidyl-histidine dioxygenase activity"/>
    <property type="evidence" value="ECO:0007669"/>
    <property type="project" value="TreeGrafter"/>
</dbReference>
<dbReference type="GO" id="GO:0005737">
    <property type="term" value="C:cytoplasm"/>
    <property type="evidence" value="ECO:0007669"/>
    <property type="project" value="TreeGrafter"/>
</dbReference>
<sequence>MTSCDKDCDKKRWDSSQLRKYDLGLEPIPRYHYQDPKVDELIKKNQPVLITGSKLVESALQKWSLEYLEKNLGKSGYTVYLSRNHKFKYFDEKKMLTKTNQKGVEFTPISKRVDMKVSDFMKRLKEWKRGEERIYLQQPLNSTVGPSIVEDYMKFDWPFVTSKKTKHNWGELTSNVLFISMEGNVTPCHYDEQQNLFAQIHGYKRCILFSPDQFEYLYPHPVYHPHDRQSMVDFERPDYARFPKFRNVRGVETVIEPGDVLYIPKYWWHHVESLMRGGPTITVNFWYKGGPTTLEYPLMDHQKVSIMRNVEKMLLEVLQDPKEVGPLLRSMVIGRYTEQ</sequence>
<dbReference type="InterPro" id="IPR041667">
    <property type="entry name" value="Cupin_8"/>
</dbReference>
<dbReference type="PROSITE" id="PS51184">
    <property type="entry name" value="JMJC"/>
    <property type="match status" value="1"/>
</dbReference>
<organism evidence="2 3">
    <name type="scientific">Phaedon cochleariae</name>
    <name type="common">Mustard beetle</name>
    <dbReference type="NCBI Taxonomy" id="80249"/>
    <lineage>
        <taxon>Eukaryota</taxon>
        <taxon>Metazoa</taxon>
        <taxon>Ecdysozoa</taxon>
        <taxon>Arthropoda</taxon>
        <taxon>Hexapoda</taxon>
        <taxon>Insecta</taxon>
        <taxon>Pterygota</taxon>
        <taxon>Neoptera</taxon>
        <taxon>Endopterygota</taxon>
        <taxon>Coleoptera</taxon>
        <taxon>Polyphaga</taxon>
        <taxon>Cucujiformia</taxon>
        <taxon>Chrysomeloidea</taxon>
        <taxon>Chrysomelidae</taxon>
        <taxon>Chrysomelinae</taxon>
        <taxon>Chrysomelini</taxon>
        <taxon>Phaedon</taxon>
    </lineage>
</organism>
<dbReference type="FunFam" id="2.60.120.10:FF:000042">
    <property type="entry name" value="Hypoxia-inducible factor 1-alpha inhibitor"/>
    <property type="match status" value="1"/>
</dbReference>
<dbReference type="GO" id="GO:0071532">
    <property type="term" value="F:ankyrin repeat binding"/>
    <property type="evidence" value="ECO:0007669"/>
    <property type="project" value="TreeGrafter"/>
</dbReference>